<feature type="transmembrane region" description="Helical" evidence="1">
    <location>
        <begin position="99"/>
        <end position="120"/>
    </location>
</feature>
<reference evidence="4" key="1">
    <citation type="submission" date="2016-10" db="EMBL/GenBank/DDBJ databases">
        <authorList>
            <person name="Varghese N."/>
            <person name="Submissions S."/>
        </authorList>
    </citation>
    <scope>NUCLEOTIDE SEQUENCE [LARGE SCALE GENOMIC DNA]</scope>
    <source>
        <strain evidence="4">NLAE-zl-G277</strain>
    </source>
</reference>
<dbReference type="EMBL" id="FOIM01000016">
    <property type="protein sequence ID" value="SET82961.1"/>
    <property type="molecule type" value="Genomic_DNA"/>
</dbReference>
<evidence type="ECO:0000259" key="2">
    <source>
        <dbReference type="Pfam" id="PF04892"/>
    </source>
</evidence>
<dbReference type="InterPro" id="IPR006976">
    <property type="entry name" value="VanZ-like"/>
</dbReference>
<accession>A0A1I0HGD1</accession>
<keyword evidence="1" id="KW-0812">Transmembrane</keyword>
<proteinExistence type="predicted"/>
<protein>
    <submittedName>
        <fullName evidence="3">VanZ like family protein</fullName>
    </submittedName>
</protein>
<dbReference type="Pfam" id="PF04892">
    <property type="entry name" value="VanZ"/>
    <property type="match status" value="1"/>
</dbReference>
<organism evidence="3 4">
    <name type="scientific">Enterocloster lavalensis</name>
    <dbReference type="NCBI Taxonomy" id="460384"/>
    <lineage>
        <taxon>Bacteria</taxon>
        <taxon>Bacillati</taxon>
        <taxon>Bacillota</taxon>
        <taxon>Clostridia</taxon>
        <taxon>Lachnospirales</taxon>
        <taxon>Lachnospiraceae</taxon>
        <taxon>Enterocloster</taxon>
    </lineage>
</organism>
<evidence type="ECO:0000313" key="3">
    <source>
        <dbReference type="EMBL" id="SET82961.1"/>
    </source>
</evidence>
<evidence type="ECO:0000313" key="4">
    <source>
        <dbReference type="Proteomes" id="UP000198508"/>
    </source>
</evidence>
<dbReference type="InterPro" id="IPR053150">
    <property type="entry name" value="Teicoplanin_resist-assoc"/>
</dbReference>
<evidence type="ECO:0000256" key="1">
    <source>
        <dbReference type="SAM" id="Phobius"/>
    </source>
</evidence>
<feature type="transmembrane region" description="Helical" evidence="1">
    <location>
        <begin position="126"/>
        <end position="143"/>
    </location>
</feature>
<dbReference type="PANTHER" id="PTHR36834:SF1">
    <property type="entry name" value="INTEGRAL MEMBRANE PROTEIN"/>
    <property type="match status" value="1"/>
</dbReference>
<dbReference type="Proteomes" id="UP000198508">
    <property type="component" value="Unassembled WGS sequence"/>
</dbReference>
<keyword evidence="4" id="KW-1185">Reference proteome</keyword>
<feature type="domain" description="VanZ-like" evidence="2">
    <location>
        <begin position="16"/>
        <end position="142"/>
    </location>
</feature>
<keyword evidence="1" id="KW-1133">Transmembrane helix</keyword>
<dbReference type="GeneID" id="93277468"/>
<dbReference type="PANTHER" id="PTHR36834">
    <property type="entry name" value="MEMBRANE PROTEIN-RELATED"/>
    <property type="match status" value="1"/>
</dbReference>
<dbReference type="STRING" id="460384.SAMN05216313_11616"/>
<name>A0A1I0HGD1_9FIRM</name>
<dbReference type="AlphaFoldDB" id="A0A1I0HGD1"/>
<gene>
    <name evidence="3" type="ORF">SAMN05216313_11616</name>
</gene>
<keyword evidence="1" id="KW-0472">Membrane</keyword>
<feature type="transmembrane region" description="Helical" evidence="1">
    <location>
        <begin position="12"/>
        <end position="30"/>
    </location>
</feature>
<sequence>MIRNTTKRQKLGWVLFILYLCLLAYFMFFSESFGRTDTDRGYAYNLVPFKEILRFIRYRGTVGLWAFLINIVGNVVAFMPCGFFLPIVSRRSKRWYRTIVFSFAFSFMLETIQLIFKVGSFDVDDMILNTLGAGLGFVCYQAVQRTRIYLRKKEGNGR</sequence>
<feature type="transmembrane region" description="Helical" evidence="1">
    <location>
        <begin position="64"/>
        <end position="87"/>
    </location>
</feature>
<dbReference type="RefSeq" id="WP_092365365.1">
    <property type="nucleotide sequence ID" value="NZ_CABJCG010000044.1"/>
</dbReference>